<evidence type="ECO:0000256" key="4">
    <source>
        <dbReference type="SAM" id="MobiDB-lite"/>
    </source>
</evidence>
<dbReference type="Proteomes" id="UP000323621">
    <property type="component" value="Unassembled WGS sequence"/>
</dbReference>
<keyword evidence="7" id="KW-1185">Reference proteome</keyword>
<accession>A0ABY3MEM4</accession>
<evidence type="ECO:0000256" key="2">
    <source>
        <dbReference type="ARBA" id="ARBA00022525"/>
    </source>
</evidence>
<feature type="domain" description="Insecticide toxin TcdB middle/N-terminal" evidence="5">
    <location>
        <begin position="1925"/>
        <end position="2069"/>
    </location>
</feature>
<organism evidence="6 7">
    <name type="scientific">Bizionia gelidisalsuginis</name>
    <dbReference type="NCBI Taxonomy" id="291188"/>
    <lineage>
        <taxon>Bacteria</taxon>
        <taxon>Pseudomonadati</taxon>
        <taxon>Bacteroidota</taxon>
        <taxon>Flavobacteriia</taxon>
        <taxon>Flavobacteriales</taxon>
        <taxon>Flavobacteriaceae</taxon>
        <taxon>Bizionia</taxon>
    </lineage>
</organism>
<dbReference type="RefSeq" id="WP_148380194.1">
    <property type="nucleotide sequence ID" value="NZ_VSKN01000001.1"/>
</dbReference>
<dbReference type="SUPFAM" id="SSF69318">
    <property type="entry name" value="Integrin alpha N-terminal domain"/>
    <property type="match status" value="2"/>
</dbReference>
<dbReference type="EMBL" id="VSKN01000001">
    <property type="protein sequence ID" value="TYC18042.1"/>
    <property type="molecule type" value="Genomic_DNA"/>
</dbReference>
<evidence type="ECO:0000256" key="1">
    <source>
        <dbReference type="ARBA" id="ARBA00004613"/>
    </source>
</evidence>
<dbReference type="Pfam" id="PF15659">
    <property type="entry name" value="Toxin-JAB1"/>
    <property type="match status" value="1"/>
</dbReference>
<dbReference type="Pfam" id="PF12256">
    <property type="entry name" value="TcdB_toxin_midN"/>
    <property type="match status" value="1"/>
</dbReference>
<keyword evidence="3" id="KW-0843">Virulence</keyword>
<evidence type="ECO:0000256" key="3">
    <source>
        <dbReference type="ARBA" id="ARBA00023026"/>
    </source>
</evidence>
<dbReference type="InterPro" id="IPR022385">
    <property type="entry name" value="Rhs_assc_core"/>
</dbReference>
<keyword evidence="2" id="KW-0964">Secreted</keyword>
<dbReference type="InterPro" id="IPR006530">
    <property type="entry name" value="YD"/>
</dbReference>
<comment type="subcellular location">
    <subcellularLocation>
        <location evidence="1">Secreted</location>
    </subcellularLocation>
</comment>
<evidence type="ECO:0000259" key="5">
    <source>
        <dbReference type="Pfam" id="PF12256"/>
    </source>
</evidence>
<dbReference type="PANTHER" id="PTHR32305:SF15">
    <property type="entry name" value="PROTEIN RHSA-RELATED"/>
    <property type="match status" value="1"/>
</dbReference>
<dbReference type="InterPro" id="IPR022045">
    <property type="entry name" value="TcdB_toxin_mid/N"/>
</dbReference>
<dbReference type="Pfam" id="PF03534">
    <property type="entry name" value="SpvB"/>
    <property type="match status" value="1"/>
</dbReference>
<name>A0ABY3MEM4_9FLAO</name>
<evidence type="ECO:0000313" key="6">
    <source>
        <dbReference type="EMBL" id="TYC18042.1"/>
    </source>
</evidence>
<dbReference type="InterPro" id="IPR003284">
    <property type="entry name" value="Sal_SpvB"/>
</dbReference>
<dbReference type="InterPro" id="IPR050708">
    <property type="entry name" value="T6SS_VgrG/RHS"/>
</dbReference>
<dbReference type="InterPro" id="IPR028218">
    <property type="entry name" value="Toxin-JAB1"/>
</dbReference>
<dbReference type="PANTHER" id="PTHR32305">
    <property type="match status" value="1"/>
</dbReference>
<dbReference type="Gene3D" id="2.180.10.10">
    <property type="entry name" value="RHS repeat-associated core"/>
    <property type="match status" value="1"/>
</dbReference>
<proteinExistence type="predicted"/>
<feature type="region of interest" description="Disordered" evidence="4">
    <location>
        <begin position="1731"/>
        <end position="1760"/>
    </location>
</feature>
<comment type="caution">
    <text evidence="6">The sequence shown here is derived from an EMBL/GenBank/DDBJ whole genome shotgun (WGS) entry which is preliminary data.</text>
</comment>
<reference evidence="6 7" key="1">
    <citation type="submission" date="2019-08" db="EMBL/GenBank/DDBJ databases">
        <title>Genomes of Antarctic Bizionia species.</title>
        <authorList>
            <person name="Bowman J.P."/>
        </authorList>
    </citation>
    <scope>NUCLEOTIDE SEQUENCE [LARGE SCALE GENOMIC DNA]</scope>
    <source>
        <strain evidence="6 7">IC164</strain>
    </source>
</reference>
<dbReference type="InterPro" id="IPR028994">
    <property type="entry name" value="Integrin_alpha_N"/>
</dbReference>
<evidence type="ECO:0000313" key="7">
    <source>
        <dbReference type="Proteomes" id="UP000323621"/>
    </source>
</evidence>
<dbReference type="NCBIfam" id="TIGR03696">
    <property type="entry name" value="Rhs_assc_core"/>
    <property type="match status" value="1"/>
</dbReference>
<protein>
    <recommendedName>
        <fullName evidence="5">Insecticide toxin TcdB middle/N-terminal domain-containing protein</fullName>
    </recommendedName>
</protein>
<sequence length="3476" mass="388931">MPTNHFQTIKKSYFTATLLTSLLSNIIVFGQPIQQISQSVNRLEVIKLSNYGYTDNYNSSLSEKTYKEPFTTSDNIDTTSYKTKRTKSKEKTLVNKNNTTVFYALEEQAIIGISSNGRENPKDNFFTISLPDTLNINNYDVVLTYNVFGVEGAQHTTKSINNSPVYGGQAVKLNKDWTLVEEYIPAQYLKNGKNEIFFNRRADKNYLYKVKNLSIKFVKKRIGTFFLTQKRLTNFNGKLHLLGYVTNNINEIEVLGKMIAVKNGVFEYVFDTVPNNFKTLKINYGKYNQLQEEFTLDYSQESINLVLSNTLANQITSVNNDAMQNTLTLDALTLEDVSKVSKLTENMLGIEGLRFEELRPLNSDVSNVTSGKFLGYRVKTIKKKESSSFKVYLKYDETKIPDGYSGKDVRTFSFDKKKREWIALPVDSLDYESKTIISNYNGDTDYINGVIKVPEMAETSSFVPTTISDMKYADPSAGIVSISPPSPNPNGIASTSFPIKLPTGRNGMMPSLSVNYNSEASNGWMGVGWNLQLPSITLDTRWGTPRFDSVNESEIYQLNGETLVQKVNGDYTNPHRYPSDIFRNQNESKIFYLRKEGSFYKIVRLGTTTQDYKWEVTDKYGNKSFYGTTTNTVIRDATLSSGNITHWALYKTQDPYGNYVIYQYDKGMANTQETNGVTAQYFYPKTIKYTLKGSSNPNYYQIDFLRKNYTLGSSAIINRTDVALSARNGVMMAEHELLTEIKIKYYDGLSKPIRSYRFDYIESAFKKMQLSKISEYDAAGNHFYSNTMEYYDEVGNGQLINTGSVNWNGSSDNLGSPLLDLAPGGTAIPNGSALGTGTTSGDSYGLRFGIGLGTGVTSVRNTLGGSNNYSQAKEKTRISFLDINGDGLPDKVYKPDSGGLKYLPNLGVINGQGSFGSSLPVGWNNLDETKSKTNTKGIDANLFGLVGAGRNWNKTRTETDGYFTDFNGDGLPDIITGGSVRFNRTSPWSTPTSISFNANVNTTENPITSGAINTALINNLDLETKEELREEHSQFDHVKVWTAPYTGTINIQGVAKLIAKNNCGNSSEPNQFKLTIERASNGQNTGTTNQISSSFLSNVNQTKSYNISQSVIKGDLLFFRMHNEVYGCGGELDWNPIVTYTPLINIPNTTNEQSKHYSVFKAHEDYMMNNGGSWSPDKEDNSISINWNLPSFTQYQFSDNITFKIEKVRRRHITSGTNEGEVDQELSWVWSKTYNHQNGSTAFTSLPSNFYSTSNQFVNNGLYSYEYRLYVESDSNVQWDLINWQPIITGGSSGQHYAPVSYIAYDSNVNQSNYQIYGNSFPNPNIDPTIPNDENNPLLQINHNMFDVDYSQFITNIEDVQFPVKINWVVKEEISSISRVLHKRTFYLHKIDCFDPPLQPDFCTYKFRVSSTPTSSEIVPSNSFYKPYFQYDITKEKVQELKNSSGKLYASFYLEHPEFGQNNSAEISISLHPNVTNNSFTTKILNKPFFSKSPTFYGWTYRGWGQFLYNGGLKFQYDNEGNIIYNTPSTLFDGAIDMSVFDYNANLDDLQNDIDNADPSNMDLNDTTIRYTFYTQDNETNSYKNIAIKNNADIPVKFGFNNSNQLTTLLGRFAEHNIYDLWTDPATLINGSAFAGLKQRSISKGKSTSGNVGIGSVGASGTKSEASSKILNQYLDLNGDRYPDIVTNGNIQFTSMRGGLSSEIIVNNFVSGAKSKDETVGVTVSGAAPNSTASDNMNTTNATKTNVNSGINTSNGNSYDSKQWSDINGDGLTDKITIYKTEIRVQLNTGYGFGNEVVWGSGYNDLYVSTRNNIGVGGGISGSSWAAGFGAAESNAKLNAALIDVNADGLPDLVEEAGSNYKFYLNNGTSFESTAIQTFHNASIDKSTSFTGNIYGTGTYGFFISLWILTIKFTFTPTAGVNAGVNEKRITVQDINGDGLPDVLQKGSDNGDVIAKLNKVGKTNLLKTVNTPLGGSWTINYNREGNTYNMPHNKWVLKEIATDDNFIADSNFAPNISKAGISYENPKYDRRDREFLGFGEVRVDQKDVLNNDATYRYSVTEYHNENIYLKGLAKRTATYKGDGEVLTESTTLYNIMDPDQPIINLNASEANNYLQGNVNVSDLDKSRLFVAPVKTVSTTYEEGIGLSVEQHFSEYDSIGNLLIYKNLGNQYANGVNTAAYYTELEYASDSEFTNLDNCTGLVKSIRVYDQITSQLLREREAVYNNKGKLNTIKTKLNINDTNTVVLNYDSYGNVEKTILQGGFETNITYDTALHTYPIQVKNPFNEIATSSYNYLFGVPTLITDANAKKMRSRYDNRGRLVEVTAPNEMPNGWTIKMQYENETSNPTFNGNGYAIAQGSFSPSDLPLGESKHHAITRNYTQGAFNTELLTVSLVDGLGKAIQLKKALYTNPNNGAGQLKWLISGKEQKDAFGRTTAAYLPTVQSSLYPNNPEDYIDDFYNSIGPITMDYDIKDRITTTTQPGGMTSTMDYSITDGMLITLNTNYNGQSTQTFENHTDVLGRQRKTVQNGDLTTKFYFNTVGEKIKVKNHQGYETFYKYDLAGRRLEERHPDRGVTTFKYDVLSNLVERSTSNILANGGQQAISYQYNFNRLTAINYPFNEENNVTYTYGAYGDQDAQALNTVGRLYMQKDASGVQGFGYDNLGNLNNHLRGVAVAGRHTFWFYTQWVYDSNNRIKQITYPDNETLRYNYNSGGSLQNVERSIPGVPNASSHIISEIKYNDLGERTQITYGNGTKTFYEYDNRRRLEDLKHQFNGVELNNQYTYDGLSNITGISTENSTLNPGQLGGPVSHTYKYDKYNRLVTASGRYTGPNDLSPSFLAQEYTLEMKYDLAHNITQKKQTHIQGVVTGYGEPINNPETMVKTNYHLEYEEYATGVNITPTQDGEFGYVQPHAPRSIIETPSENGIPATDPSYKKKIIEYDANGNQELIKQVVVENTGQIPAYEGVVEQIETILRKNVWDEENRLRAVDLNPEDKSAHPLSVYTYDASGQRVVRYVPSRADVRSNANNVSKNEIDEVMLYPSALVTAKALSKPGVVPNRGDLVSNYTKHYYVGSQRISSTLGTMKDLGLYPIMRSSWFQSIRDSANASVLSAYSGLYDSYTQLEQGGNFNTPNSGGQEGDLAKPYVHIPEKYDAYWYHSDHLGSSSYITNTNGVVSQHIEYMPFGETLVDEHQNSYNSPFKFNGKELDEETGNYYYGARYYDPKWSVWLSVDPLAESMPSWSPYNYTFNNPVRFTDPTGMAPEMPLDDYGIDKNGKITFLRATNDTTDKLISLDSNGAETDTSIEVDKGVLNKKYSQNGKDSDGNWFSYDILKVRGDSKASSLFEFAADNTDVEWSQTQLGEAGKKGLNYLTTSHDKATEKGVAQMINTQFHNGYTIRGHIHNHPGNTPYPSGLNDGTGDTGFATSVTNWYNNKYPGRTTPNYKIYTSGNGSYINYNKNSTMTDFITIQLPEVIIKN</sequence>
<dbReference type="NCBIfam" id="TIGR01643">
    <property type="entry name" value="YD_repeat_2x"/>
    <property type="match status" value="1"/>
</dbReference>
<gene>
    <name evidence="6" type="ORF">ES677_01300</name>
</gene>